<organism evidence="1 2">
    <name type="scientific">Nocardioides marmorisolisilvae</name>
    <dbReference type="NCBI Taxonomy" id="1542737"/>
    <lineage>
        <taxon>Bacteria</taxon>
        <taxon>Bacillati</taxon>
        <taxon>Actinomycetota</taxon>
        <taxon>Actinomycetes</taxon>
        <taxon>Propionibacteriales</taxon>
        <taxon>Nocardioidaceae</taxon>
        <taxon>Nocardioides</taxon>
    </lineage>
</organism>
<proteinExistence type="predicted"/>
<protein>
    <recommendedName>
        <fullName evidence="3">SMP-30/Gluconolactonase/LRE-like region domain-containing protein</fullName>
    </recommendedName>
</protein>
<dbReference type="SUPFAM" id="SSF63829">
    <property type="entry name" value="Calcium-dependent phosphotriesterase"/>
    <property type="match status" value="1"/>
</dbReference>
<dbReference type="RefSeq" id="WP_123232769.1">
    <property type="nucleotide sequence ID" value="NZ_RJSG01000002.1"/>
</dbReference>
<accession>A0A3N0DRL8</accession>
<sequence>MRRLLLVVLTALLVLTVPGVGGASSRLRGDTRVFAAMPAGAKAAYVFVHPNGRVYAASYDDPAGGSRSRVYEWSAAGKLLRSWAVPGQDLAAEHGVQVANADARGRLVLLETSTASVLTLDPTTGRFTKQATLADLATVKGKPVPNYATWGPGGALYVTDYGQAVIWRVPAGGGAAKVWFASKELEGVGFGTTGIVYRPGSHDFLIGQQTGGPGNPAAGKLYRIPVVAGKPGTLGVFWRSRTADLPDGFGTARSGHVYVANVGLSNQLVELSSTGTEIRRFGAALSGANGSPVPFDGPSNATFLGTRVLVANQSPIAGNKDHLAILDVELGEPGAAIYRPKASTLS</sequence>
<evidence type="ECO:0000313" key="2">
    <source>
        <dbReference type="Proteomes" id="UP000277094"/>
    </source>
</evidence>
<gene>
    <name evidence="1" type="ORF">EFL95_03940</name>
</gene>
<name>A0A3N0DRL8_9ACTN</name>
<comment type="caution">
    <text evidence="1">The sequence shown here is derived from an EMBL/GenBank/DDBJ whole genome shotgun (WGS) entry which is preliminary data.</text>
</comment>
<reference evidence="1 2" key="1">
    <citation type="submission" date="2018-11" db="EMBL/GenBank/DDBJ databases">
        <authorList>
            <person name="Li F."/>
        </authorList>
    </citation>
    <scope>NUCLEOTIDE SEQUENCE [LARGE SCALE GENOMIC DNA]</scope>
    <source>
        <strain evidence="1 2">KIS18-7</strain>
    </source>
</reference>
<dbReference type="AlphaFoldDB" id="A0A3N0DRL8"/>
<dbReference type="Proteomes" id="UP000277094">
    <property type="component" value="Unassembled WGS sequence"/>
</dbReference>
<dbReference type="OrthoDB" id="2633250at2"/>
<evidence type="ECO:0000313" key="1">
    <source>
        <dbReference type="EMBL" id="RNL78270.1"/>
    </source>
</evidence>
<dbReference type="EMBL" id="RJSG01000002">
    <property type="protein sequence ID" value="RNL78270.1"/>
    <property type="molecule type" value="Genomic_DNA"/>
</dbReference>
<dbReference type="InterPro" id="IPR011042">
    <property type="entry name" value="6-blade_b-propeller_TolB-like"/>
</dbReference>
<dbReference type="Gene3D" id="2.120.10.30">
    <property type="entry name" value="TolB, C-terminal domain"/>
    <property type="match status" value="1"/>
</dbReference>
<keyword evidence="2" id="KW-1185">Reference proteome</keyword>
<evidence type="ECO:0008006" key="3">
    <source>
        <dbReference type="Google" id="ProtNLM"/>
    </source>
</evidence>